<dbReference type="PANTHER" id="PTHR44858:SF1">
    <property type="entry name" value="UDP-N-ACETYLGLUCOSAMINE--PEPTIDE N-ACETYLGLUCOSAMINYLTRANSFERASE SPINDLY-RELATED"/>
    <property type="match status" value="1"/>
</dbReference>
<dbReference type="InterPro" id="IPR011006">
    <property type="entry name" value="CheY-like_superfamily"/>
</dbReference>
<feature type="domain" description="Response regulatory" evidence="6">
    <location>
        <begin position="9"/>
        <end position="126"/>
    </location>
</feature>
<dbReference type="Gene3D" id="1.25.40.10">
    <property type="entry name" value="Tetratricopeptide repeat domain"/>
    <property type="match status" value="2"/>
</dbReference>
<feature type="repeat" description="TPR" evidence="4">
    <location>
        <begin position="256"/>
        <end position="289"/>
    </location>
</feature>
<gene>
    <name evidence="7" type="primary">cheY_5</name>
    <name evidence="7" type="ORF">NNJEOMEG_02892</name>
</gene>
<dbReference type="InterPro" id="IPR050498">
    <property type="entry name" value="Ycf3"/>
</dbReference>
<evidence type="ECO:0000256" key="3">
    <source>
        <dbReference type="PROSITE-ProRule" id="PRU00169"/>
    </source>
</evidence>
<dbReference type="PROSITE" id="PS50110">
    <property type="entry name" value="RESPONSE_REGULATORY"/>
    <property type="match status" value="1"/>
</dbReference>
<feature type="repeat" description="TPR" evidence="4">
    <location>
        <begin position="168"/>
        <end position="201"/>
    </location>
</feature>
<organism evidence="7 8">
    <name type="scientific">Fundidesulfovibrio magnetotacticus</name>
    <dbReference type="NCBI Taxonomy" id="2730080"/>
    <lineage>
        <taxon>Bacteria</taxon>
        <taxon>Pseudomonadati</taxon>
        <taxon>Thermodesulfobacteriota</taxon>
        <taxon>Desulfovibrionia</taxon>
        <taxon>Desulfovibrionales</taxon>
        <taxon>Desulfovibrionaceae</taxon>
        <taxon>Fundidesulfovibrio</taxon>
    </lineage>
</organism>
<feature type="repeat" description="TPR" evidence="4">
    <location>
        <begin position="290"/>
        <end position="323"/>
    </location>
</feature>
<dbReference type="InterPro" id="IPR011990">
    <property type="entry name" value="TPR-like_helical_dom_sf"/>
</dbReference>
<dbReference type="SUPFAM" id="SSF48452">
    <property type="entry name" value="TPR-like"/>
    <property type="match status" value="1"/>
</dbReference>
<evidence type="ECO:0000256" key="5">
    <source>
        <dbReference type="SAM" id="MobiDB-lite"/>
    </source>
</evidence>
<dbReference type="InterPro" id="IPR001789">
    <property type="entry name" value="Sig_transdc_resp-reg_receiver"/>
</dbReference>
<dbReference type="AlphaFoldDB" id="A0A6V8LYC6"/>
<keyword evidence="8" id="KW-1185">Reference proteome</keyword>
<reference evidence="7 8" key="2">
    <citation type="submission" date="2020-05" db="EMBL/GenBank/DDBJ databases">
        <title>Draft genome sequence of Desulfovibrio sp. strainFSS-1.</title>
        <authorList>
            <person name="Shimoshige H."/>
            <person name="Kobayashi H."/>
            <person name="Maekawa T."/>
        </authorList>
    </citation>
    <scope>NUCLEOTIDE SEQUENCE [LARGE SCALE GENOMIC DNA]</scope>
    <source>
        <strain evidence="7 8">SIID29052-01</strain>
    </source>
</reference>
<keyword evidence="3" id="KW-0597">Phosphoprotein</keyword>
<dbReference type="SUPFAM" id="SSF52172">
    <property type="entry name" value="CheY-like"/>
    <property type="match status" value="1"/>
</dbReference>
<evidence type="ECO:0000313" key="8">
    <source>
        <dbReference type="Proteomes" id="UP000494245"/>
    </source>
</evidence>
<dbReference type="Pfam" id="PF14559">
    <property type="entry name" value="TPR_19"/>
    <property type="match status" value="1"/>
</dbReference>
<evidence type="ECO:0000256" key="4">
    <source>
        <dbReference type="PROSITE-ProRule" id="PRU00339"/>
    </source>
</evidence>
<dbReference type="RefSeq" id="WP_173085713.1">
    <property type="nucleotide sequence ID" value="NZ_BLTE01000014.1"/>
</dbReference>
<dbReference type="SMART" id="SM00028">
    <property type="entry name" value="TPR"/>
    <property type="match status" value="3"/>
</dbReference>
<dbReference type="Pfam" id="PF00072">
    <property type="entry name" value="Response_reg"/>
    <property type="match status" value="1"/>
</dbReference>
<dbReference type="EMBL" id="BLTE01000014">
    <property type="protein sequence ID" value="GFK95039.1"/>
    <property type="molecule type" value="Genomic_DNA"/>
</dbReference>
<evidence type="ECO:0000259" key="6">
    <source>
        <dbReference type="PROSITE" id="PS50110"/>
    </source>
</evidence>
<feature type="region of interest" description="Disordered" evidence="5">
    <location>
        <begin position="336"/>
        <end position="359"/>
    </location>
</feature>
<feature type="compositionally biased region" description="Basic and acidic residues" evidence="5">
    <location>
        <begin position="336"/>
        <end position="347"/>
    </location>
</feature>
<evidence type="ECO:0000256" key="1">
    <source>
        <dbReference type="ARBA" id="ARBA00022737"/>
    </source>
</evidence>
<dbReference type="InterPro" id="IPR019734">
    <property type="entry name" value="TPR_rpt"/>
</dbReference>
<dbReference type="Pfam" id="PF13181">
    <property type="entry name" value="TPR_8"/>
    <property type="match status" value="1"/>
</dbReference>
<proteinExistence type="predicted"/>
<dbReference type="PROSITE" id="PS50005">
    <property type="entry name" value="TPR"/>
    <property type="match status" value="3"/>
</dbReference>
<dbReference type="PANTHER" id="PTHR44858">
    <property type="entry name" value="TETRATRICOPEPTIDE REPEAT PROTEIN 6"/>
    <property type="match status" value="1"/>
</dbReference>
<keyword evidence="2 4" id="KW-0802">TPR repeat</keyword>
<evidence type="ECO:0000256" key="2">
    <source>
        <dbReference type="ARBA" id="ARBA00022803"/>
    </source>
</evidence>
<protein>
    <submittedName>
        <fullName evidence="7">Chemotaxis protein CheY</fullName>
    </submittedName>
</protein>
<comment type="caution">
    <text evidence="7">The sequence shown here is derived from an EMBL/GenBank/DDBJ whole genome shotgun (WGS) entry which is preliminary data.</text>
</comment>
<dbReference type="Proteomes" id="UP000494245">
    <property type="component" value="Unassembled WGS sequence"/>
</dbReference>
<name>A0A6V8LYC6_9BACT</name>
<sequence>MRFDPSSLSVAILSGDVRHAALDKNTLLRMRFQDVRAFQSLQQSQGHLESGNASIALIDSALADMDGIACLRQLAKGRRTSVKALVMVTSESQQEYVMDAVSAGCSGYVIRPYSLETMEKHIRAAWNSLSPGEIEEEMLQSAQDALRRQDFDAAISEFEEMVSEENEALKYFNLGMDYLREKKYGKAILSFNKAVALNELYAEAHRGLAYAHKGKGDDSAYQEHLRRAADLFALQDKLAELKEVFVEILRDDPEAVNPYNTLGVKLRRSGDYLGALHAYNQALSVTPEDENLHYNIAKAHIYAGDTDRALDHLRQALVLKPDFSEAGQLARRLEHGESAGADPKDATPARASAGGLLLD</sequence>
<evidence type="ECO:0000313" key="7">
    <source>
        <dbReference type="EMBL" id="GFK95039.1"/>
    </source>
</evidence>
<dbReference type="GO" id="GO:0000160">
    <property type="term" value="P:phosphorelay signal transduction system"/>
    <property type="evidence" value="ECO:0007669"/>
    <property type="project" value="InterPro"/>
</dbReference>
<dbReference type="SMART" id="SM00448">
    <property type="entry name" value="REC"/>
    <property type="match status" value="1"/>
</dbReference>
<feature type="modified residue" description="4-aspartylphosphate" evidence="3">
    <location>
        <position position="59"/>
    </location>
</feature>
<accession>A0A6V8LYC6</accession>
<dbReference type="Gene3D" id="3.40.50.2300">
    <property type="match status" value="1"/>
</dbReference>
<reference evidence="7 8" key="1">
    <citation type="submission" date="2020-04" db="EMBL/GenBank/DDBJ databases">
        <authorList>
            <consortium name="Desulfovibrio sp. FSS-1 genome sequencing consortium"/>
            <person name="Shimoshige H."/>
            <person name="Kobayashi H."/>
            <person name="Maekawa T."/>
        </authorList>
    </citation>
    <scope>NUCLEOTIDE SEQUENCE [LARGE SCALE GENOMIC DNA]</scope>
    <source>
        <strain evidence="7 8">SIID29052-01</strain>
    </source>
</reference>
<keyword evidence="1" id="KW-0677">Repeat</keyword>